<evidence type="ECO:0000313" key="3">
    <source>
        <dbReference type="Proteomes" id="UP000295657"/>
    </source>
</evidence>
<keyword evidence="1" id="KW-0235">DNA replication</keyword>
<organism evidence="2 3">
    <name type="scientific">Mesocricetibacter intestinalis</name>
    <dbReference type="NCBI Taxonomy" id="1521930"/>
    <lineage>
        <taxon>Bacteria</taxon>
        <taxon>Pseudomonadati</taxon>
        <taxon>Pseudomonadota</taxon>
        <taxon>Gammaproteobacteria</taxon>
        <taxon>Pasteurellales</taxon>
        <taxon>Pasteurellaceae</taxon>
        <taxon>Mesocricetibacter</taxon>
    </lineage>
</organism>
<dbReference type="EMBL" id="SNYQ01000001">
    <property type="protein sequence ID" value="TDQ59890.1"/>
    <property type="molecule type" value="Genomic_DNA"/>
</dbReference>
<keyword evidence="1" id="KW-0808">Transferase</keyword>
<keyword evidence="1" id="KW-0548">Nucleotidyltransferase</keyword>
<gene>
    <name evidence="2" type="ORF">EDC45_0557</name>
</gene>
<dbReference type="GO" id="GO:0003887">
    <property type="term" value="F:DNA-directed DNA polymerase activity"/>
    <property type="evidence" value="ECO:0007669"/>
    <property type="project" value="UniProtKB-KW"/>
</dbReference>
<sequence length="137" mass="15464">MNRRDLLLQEMGISQWQLHRPQALKGAVNIPVAPHIALIIIAEKILSPAENILSDILSAAALEAKDCLCIDFIQAGYLHTSHPVTYWLLSENSEKVQRTLPLCKQAKNLWRTSDLAILKQSGAEKRRLWQQIQCSLT</sequence>
<dbReference type="GO" id="GO:0008408">
    <property type="term" value="F:3'-5' exonuclease activity"/>
    <property type="evidence" value="ECO:0007669"/>
    <property type="project" value="InterPro"/>
</dbReference>
<dbReference type="Gene3D" id="3.40.50.10220">
    <property type="entry name" value="DNA polymerase III, psi subunit"/>
    <property type="match status" value="1"/>
</dbReference>
<dbReference type="Proteomes" id="UP000295657">
    <property type="component" value="Unassembled WGS sequence"/>
</dbReference>
<accession>A0A4R6VM09</accession>
<evidence type="ECO:0000256" key="1">
    <source>
        <dbReference type="PIRNR" id="PIRNR029225"/>
    </source>
</evidence>
<dbReference type="Pfam" id="PF03603">
    <property type="entry name" value="DNA_III_psi"/>
    <property type="match status" value="1"/>
</dbReference>
<dbReference type="GO" id="GO:0006260">
    <property type="term" value="P:DNA replication"/>
    <property type="evidence" value="ECO:0007669"/>
    <property type="project" value="UniProtKB-KW"/>
</dbReference>
<comment type="function">
    <text evidence="1">Part of the beta sliding clamp loading complex, which hydrolyzes ATP to load the beta clamp onto primed DNA to form the DNA replication pre-initiation complex. DNA polymerase III is a complex, multichain enzyme responsible for most of the replicative synthesis in bacteria. This DNA polymerase also exhibits 3' to 5' exonuclease activity.</text>
</comment>
<dbReference type="RefSeq" id="WP_133543205.1">
    <property type="nucleotide sequence ID" value="NZ_SNYQ01000001.1"/>
</dbReference>
<keyword evidence="3" id="KW-1185">Reference proteome</keyword>
<name>A0A4R6VM09_9PAST</name>
<evidence type="ECO:0000313" key="2">
    <source>
        <dbReference type="EMBL" id="TDQ59890.1"/>
    </source>
</evidence>
<comment type="caution">
    <text evidence="2">The sequence shown here is derived from an EMBL/GenBank/DDBJ whole genome shotgun (WGS) entry which is preliminary data.</text>
</comment>
<dbReference type="SUPFAM" id="SSF102220">
    <property type="entry name" value="DNA polymerase III psi subunit"/>
    <property type="match status" value="1"/>
</dbReference>
<dbReference type="AlphaFoldDB" id="A0A4R6VM09"/>
<dbReference type="PIRSF" id="PIRSF029225">
    <property type="entry name" value="DNA_pol_III_psi"/>
    <property type="match status" value="1"/>
</dbReference>
<protein>
    <recommendedName>
        <fullName evidence="1">DNA polymerase III subunit psi</fullName>
    </recommendedName>
</protein>
<keyword evidence="1" id="KW-0239">DNA-directed DNA polymerase</keyword>
<proteinExistence type="predicted"/>
<dbReference type="OrthoDB" id="5682636at2"/>
<reference evidence="2 3" key="1">
    <citation type="submission" date="2019-03" db="EMBL/GenBank/DDBJ databases">
        <title>Genomic Encyclopedia of Type Strains, Phase IV (KMG-IV): sequencing the most valuable type-strain genomes for metagenomic binning, comparative biology and taxonomic classification.</title>
        <authorList>
            <person name="Goeker M."/>
        </authorList>
    </citation>
    <scope>NUCLEOTIDE SEQUENCE [LARGE SCALE GENOMIC DNA]</scope>
    <source>
        <strain evidence="2 3">DSM 28403</strain>
    </source>
</reference>
<dbReference type="InterPro" id="IPR004615">
    <property type="entry name" value="DNA_pol_III_psi"/>
</dbReference>
<dbReference type="NCBIfam" id="NF005335">
    <property type="entry name" value="PRK06856.1-1"/>
    <property type="match status" value="1"/>
</dbReference>
<dbReference type="InterPro" id="IPR036654">
    <property type="entry name" value="DNA_pol_III_psi_sf"/>
</dbReference>